<accession>A0A7W2L1T4</accession>
<reference evidence="1 2" key="1">
    <citation type="submission" date="2020-07" db="EMBL/GenBank/DDBJ databases">
        <title>Diversity of carbapenemase encoding genes among Pseudomonas putida group clinical isolates in a tertiary Brazilian hospital.</title>
        <authorList>
            <person name="Alberto-Lei F."/>
            <person name="Nodari C.S."/>
            <person name="Streling A.P."/>
            <person name="Paulino J.T."/>
            <person name="Bessa-Neto F.O."/>
            <person name="Cayo R."/>
            <person name="Gales A.C."/>
        </authorList>
    </citation>
    <scope>NUCLEOTIDE SEQUENCE [LARGE SCALE GENOMIC DNA]</scope>
    <source>
        <strain evidence="1 2">12464</strain>
    </source>
</reference>
<sequence>MLNGTTRGGLCFGKAQVTAIEQFSEPGEMMGQKISRVTYAYKITGLPDWARPEAQNPRPSDRALAVNGAVAQRLRRPCGVWSQADAPWANRRQAVESRLLFARRLERWQPAAMTESVPAHMAAHVK</sequence>
<protein>
    <submittedName>
        <fullName evidence="1">Uncharacterized protein</fullName>
    </submittedName>
</protein>
<dbReference type="EMBL" id="JACGDG010000011">
    <property type="protein sequence ID" value="MBA6116823.1"/>
    <property type="molecule type" value="Genomic_DNA"/>
</dbReference>
<name>A0A7W2L1T4_PSEPU</name>
<proteinExistence type="predicted"/>
<evidence type="ECO:0000313" key="1">
    <source>
        <dbReference type="EMBL" id="MBA6116823.1"/>
    </source>
</evidence>
<dbReference type="AlphaFoldDB" id="A0A7W2L1T4"/>
<gene>
    <name evidence="1" type="ORF">H4C47_13890</name>
</gene>
<organism evidence="1 2">
    <name type="scientific">Pseudomonas putida</name>
    <name type="common">Arthrobacter siderocapsulatus</name>
    <dbReference type="NCBI Taxonomy" id="303"/>
    <lineage>
        <taxon>Bacteria</taxon>
        <taxon>Pseudomonadati</taxon>
        <taxon>Pseudomonadota</taxon>
        <taxon>Gammaproteobacteria</taxon>
        <taxon>Pseudomonadales</taxon>
        <taxon>Pseudomonadaceae</taxon>
        <taxon>Pseudomonas</taxon>
    </lineage>
</organism>
<evidence type="ECO:0000313" key="2">
    <source>
        <dbReference type="Proteomes" id="UP000553948"/>
    </source>
</evidence>
<comment type="caution">
    <text evidence="1">The sequence shown here is derived from an EMBL/GenBank/DDBJ whole genome shotgun (WGS) entry which is preliminary data.</text>
</comment>
<dbReference type="Proteomes" id="UP000553948">
    <property type="component" value="Unassembled WGS sequence"/>
</dbReference>
<dbReference type="RefSeq" id="WP_176514763.1">
    <property type="nucleotide sequence ID" value="NZ_CP060529.1"/>
</dbReference>